<evidence type="ECO:0000313" key="2">
    <source>
        <dbReference type="EMBL" id="KAL3809779.1"/>
    </source>
</evidence>
<dbReference type="AlphaFoldDB" id="A0ABD3RA23"/>
<feature type="region of interest" description="Disordered" evidence="1">
    <location>
        <begin position="215"/>
        <end position="269"/>
    </location>
</feature>
<comment type="caution">
    <text evidence="2">The sequence shown here is derived from an EMBL/GenBank/DDBJ whole genome shotgun (WGS) entry which is preliminary data.</text>
</comment>
<reference evidence="2 3" key="1">
    <citation type="submission" date="2024-10" db="EMBL/GenBank/DDBJ databases">
        <title>Updated reference genomes for cyclostephanoid diatoms.</title>
        <authorList>
            <person name="Roberts W.R."/>
            <person name="Alverson A.J."/>
        </authorList>
    </citation>
    <scope>NUCLEOTIDE SEQUENCE [LARGE SCALE GENOMIC DNA]</scope>
    <source>
        <strain evidence="2 3">AJA228-03</strain>
    </source>
</reference>
<dbReference type="InterPro" id="IPR052660">
    <property type="entry name" value="Erythrocyte_Invasion_ImmMod"/>
</dbReference>
<evidence type="ECO:0000313" key="3">
    <source>
        <dbReference type="Proteomes" id="UP001530377"/>
    </source>
</evidence>
<proteinExistence type="predicted"/>
<dbReference type="PANTHER" id="PTHR16021:SF13">
    <property type="entry name" value="ETS DOMAIN-CONTAINING PROTEIN-RELATED"/>
    <property type="match status" value="1"/>
</dbReference>
<feature type="compositionally biased region" description="Basic and acidic residues" evidence="1">
    <location>
        <begin position="576"/>
        <end position="595"/>
    </location>
</feature>
<sequence>MAAAAAVDRDPRRRRRRPFPGEVPYVSPDRDRTRYYADRFYLDAPTGLSEYERRDRRLNDGRGDRRRFEYCDACGERTMDDANAAAAPAAASDYYCYYYYDDDDDDGGNGRRGMGRGGGDGATIMFDRSEFVNSLDLAAVIIGTYAIGDADYLTSDFPSLFPPSTTAATTKTKTKTKTTTMTTTEARGMGQHVPTLVLHDRRTKFDLGRVFRDVRKRSSSSSSSVPEGCRKDIPDATGSGERRRTLGGGVALDDKRRHDVDDVDDERDHPPFVGDYAMSGAIASTPIAVAKTTTTTTTTMTTTTTASTTTTGDRDDVRCRREGGTIATTSTKIATNAITTTTAAAAIRTRRRPRLTFEGRPLKLPRTPKRYTRRGGGDGGVRHRRDFIDRLDTMTTTTTATKTTKTYDRGDDGTASIVIDTSKDDDDDDESRTRLGEGDGAATAAKMMSSPSIPPPPPPPPPMDQGWDGVCPVVSIDAQPHPSPSATTSSSSSSLLSPPPRPRSRLPERTDTAGEILSRVLGRPVNVGTTMRPIVYDEMDVDDDDTAGTTDTSRDVECVVDDRATGASSNLGAKADAGRHDDDGRTTTGRGKDARPTPFFGGEVFFTRVRPRRRSVPKSSAVGHGTRWAGPSASDAGRRCGPEDEKDGDHDHDDDDDVEEEEGQENSTMRGVHHPKFFMLFERSGSLVVIISTSNLTPQTAIEGSWVQRFESRETSPRPTYVDGVGRDGGSCRRWTDHGMPSDFGAVLTDFLEKQSEAAATGGGMLPDAFLRRYVPGLSSGGLASLADRYRFEDAQAHLVSTVPGEYVGVIPIAPGNNSTRRRDRVAYGSQRVAFVLSRILDHNHIRSAAVARAASTGRTVVSRMEADIPWFPPSLVRAKDRLVVQPTSLGGNWTSDDLGIIVRSYLQPYWELPKDGRGGGDDDNPLLLLDIVWPSMDYADTANSKALVISANGSIIIFKIVVDDTYIEMK</sequence>
<feature type="compositionally biased region" description="Low complexity" evidence="1">
    <location>
        <begin position="484"/>
        <end position="496"/>
    </location>
</feature>
<feature type="region of interest" description="Disordered" evidence="1">
    <location>
        <begin position="1"/>
        <end position="28"/>
    </location>
</feature>
<feature type="compositionally biased region" description="Basic and acidic residues" evidence="1">
    <location>
        <begin position="228"/>
        <end position="244"/>
    </location>
</feature>
<name>A0ABD3RA23_9STRA</name>
<feature type="compositionally biased region" description="Basic and acidic residues" evidence="1">
    <location>
        <begin position="252"/>
        <end position="269"/>
    </location>
</feature>
<accession>A0ABD3RA23</accession>
<evidence type="ECO:0000256" key="1">
    <source>
        <dbReference type="SAM" id="MobiDB-lite"/>
    </source>
</evidence>
<dbReference type="PANTHER" id="PTHR16021">
    <property type="entry name" value="MANSC DOMAIN CONTAINING PROTEIN 1"/>
    <property type="match status" value="1"/>
</dbReference>
<feature type="compositionally biased region" description="Acidic residues" evidence="1">
    <location>
        <begin position="652"/>
        <end position="664"/>
    </location>
</feature>
<feature type="region of interest" description="Disordered" evidence="1">
    <location>
        <begin position="403"/>
        <end position="516"/>
    </location>
</feature>
<feature type="compositionally biased region" description="Basic and acidic residues" evidence="1">
    <location>
        <begin position="636"/>
        <end position="651"/>
    </location>
</feature>
<feature type="region of interest" description="Disordered" evidence="1">
    <location>
        <begin position="563"/>
        <end position="670"/>
    </location>
</feature>
<dbReference type="Proteomes" id="UP001530377">
    <property type="component" value="Unassembled WGS sequence"/>
</dbReference>
<gene>
    <name evidence="2" type="ORF">ACHAXA_001623</name>
</gene>
<feature type="compositionally biased region" description="Pro residues" evidence="1">
    <location>
        <begin position="452"/>
        <end position="463"/>
    </location>
</feature>
<dbReference type="Gene3D" id="3.30.870.10">
    <property type="entry name" value="Endonuclease Chain A"/>
    <property type="match status" value="1"/>
</dbReference>
<dbReference type="EMBL" id="JALLPB020000376">
    <property type="protein sequence ID" value="KAL3809779.1"/>
    <property type="molecule type" value="Genomic_DNA"/>
</dbReference>
<keyword evidence="3" id="KW-1185">Reference proteome</keyword>
<protein>
    <submittedName>
        <fullName evidence="2">Uncharacterized protein</fullName>
    </submittedName>
</protein>
<organism evidence="2 3">
    <name type="scientific">Cyclostephanos tholiformis</name>
    <dbReference type="NCBI Taxonomy" id="382380"/>
    <lineage>
        <taxon>Eukaryota</taxon>
        <taxon>Sar</taxon>
        <taxon>Stramenopiles</taxon>
        <taxon>Ochrophyta</taxon>
        <taxon>Bacillariophyta</taxon>
        <taxon>Coscinodiscophyceae</taxon>
        <taxon>Thalassiosirophycidae</taxon>
        <taxon>Stephanodiscales</taxon>
        <taxon>Stephanodiscaceae</taxon>
        <taxon>Cyclostephanos</taxon>
    </lineage>
</organism>
<feature type="region of interest" description="Disordered" evidence="1">
    <location>
        <begin position="360"/>
        <end position="383"/>
    </location>
</feature>